<gene>
    <name evidence="6" type="ORF">GCM10009093_07660</name>
</gene>
<name>A0ABP3HXC2_9CAUL</name>
<feature type="transmembrane region" description="Helical" evidence="4">
    <location>
        <begin position="45"/>
        <end position="61"/>
    </location>
</feature>
<keyword evidence="1 4" id="KW-0812">Transmembrane</keyword>
<keyword evidence="2 4" id="KW-1133">Transmembrane helix</keyword>
<protein>
    <recommendedName>
        <fullName evidence="5">HIG1 domain-containing protein</fullName>
    </recommendedName>
</protein>
<comment type="caution">
    <text evidence="6">The sequence shown here is derived from an EMBL/GenBank/DDBJ whole genome shotgun (WGS) entry which is preliminary data.</text>
</comment>
<proteinExistence type="predicted"/>
<evidence type="ECO:0000256" key="2">
    <source>
        <dbReference type="ARBA" id="ARBA00022989"/>
    </source>
</evidence>
<reference evidence="7" key="1">
    <citation type="journal article" date="2019" name="Int. J. Syst. Evol. Microbiol.">
        <title>The Global Catalogue of Microorganisms (GCM) 10K type strain sequencing project: providing services to taxonomists for standard genome sequencing and annotation.</title>
        <authorList>
            <consortium name="The Broad Institute Genomics Platform"/>
            <consortium name="The Broad Institute Genome Sequencing Center for Infectious Disease"/>
            <person name="Wu L."/>
            <person name="Ma J."/>
        </authorList>
    </citation>
    <scope>NUCLEOTIDE SEQUENCE [LARGE SCALE GENOMIC DNA]</scope>
    <source>
        <strain evidence="7">JCM 13476</strain>
    </source>
</reference>
<dbReference type="InterPro" id="IPR007667">
    <property type="entry name" value="Hypoxia_induced_domain"/>
</dbReference>
<dbReference type="Gene3D" id="6.10.140.1320">
    <property type="match status" value="1"/>
</dbReference>
<dbReference type="Pfam" id="PF04588">
    <property type="entry name" value="HIG_1_N"/>
    <property type="match status" value="1"/>
</dbReference>
<evidence type="ECO:0000256" key="4">
    <source>
        <dbReference type="SAM" id="Phobius"/>
    </source>
</evidence>
<organism evidence="6 7">
    <name type="scientific">Brevundimonas terrae</name>
    <dbReference type="NCBI Taxonomy" id="363631"/>
    <lineage>
        <taxon>Bacteria</taxon>
        <taxon>Pseudomonadati</taxon>
        <taxon>Pseudomonadota</taxon>
        <taxon>Alphaproteobacteria</taxon>
        <taxon>Caulobacterales</taxon>
        <taxon>Caulobacteraceae</taxon>
        <taxon>Brevundimonas</taxon>
    </lineage>
</organism>
<accession>A0ABP3HXC2</accession>
<feature type="transmembrane region" description="Helical" evidence="4">
    <location>
        <begin position="6"/>
        <end position="24"/>
    </location>
</feature>
<feature type="domain" description="HIG1" evidence="5">
    <location>
        <begin position="1"/>
        <end position="67"/>
    </location>
</feature>
<evidence type="ECO:0000256" key="3">
    <source>
        <dbReference type="ARBA" id="ARBA00023136"/>
    </source>
</evidence>
<dbReference type="RefSeq" id="WP_167174950.1">
    <property type="nucleotide sequence ID" value="NZ_BAAAEJ010000003.1"/>
</dbReference>
<keyword evidence="7" id="KW-1185">Reference proteome</keyword>
<dbReference type="Proteomes" id="UP001500791">
    <property type="component" value="Unassembled WGS sequence"/>
</dbReference>
<evidence type="ECO:0000313" key="7">
    <source>
        <dbReference type="Proteomes" id="UP001500791"/>
    </source>
</evidence>
<dbReference type="PROSITE" id="PS51503">
    <property type="entry name" value="HIG1"/>
    <property type="match status" value="1"/>
</dbReference>
<dbReference type="EMBL" id="BAAAEJ010000003">
    <property type="protein sequence ID" value="GAA0383153.1"/>
    <property type="molecule type" value="Genomic_DNA"/>
</dbReference>
<evidence type="ECO:0000313" key="6">
    <source>
        <dbReference type="EMBL" id="GAA0383153.1"/>
    </source>
</evidence>
<sequence length="67" mass="7296">MNVIDILIVIALIGVVASLVLGIANLYRSSEKDSMRSNKLMRMRVIFQAVAIVLLVVGVAIKKYHAG</sequence>
<dbReference type="NCBIfam" id="NF033233">
    <property type="entry name" value="twin_helix"/>
    <property type="match status" value="1"/>
</dbReference>
<evidence type="ECO:0000256" key="1">
    <source>
        <dbReference type="ARBA" id="ARBA00022692"/>
    </source>
</evidence>
<evidence type="ECO:0000259" key="5">
    <source>
        <dbReference type="PROSITE" id="PS51503"/>
    </source>
</evidence>
<keyword evidence="3 4" id="KW-0472">Membrane</keyword>